<evidence type="ECO:0000256" key="1">
    <source>
        <dbReference type="SAM" id="Phobius"/>
    </source>
</evidence>
<dbReference type="Pfam" id="PF04977">
    <property type="entry name" value="DivIC"/>
    <property type="match status" value="1"/>
</dbReference>
<dbReference type="InterPro" id="IPR007060">
    <property type="entry name" value="FtsL/DivIC"/>
</dbReference>
<organism evidence="2 3">
    <name type="scientific">Sunxiuqinia elliptica</name>
    <dbReference type="NCBI Taxonomy" id="655355"/>
    <lineage>
        <taxon>Bacteria</taxon>
        <taxon>Pseudomonadati</taxon>
        <taxon>Bacteroidota</taxon>
        <taxon>Bacteroidia</taxon>
        <taxon>Marinilabiliales</taxon>
        <taxon>Prolixibacteraceae</taxon>
        <taxon>Sunxiuqinia</taxon>
    </lineage>
</organism>
<feature type="transmembrane region" description="Helical" evidence="1">
    <location>
        <begin position="12"/>
        <end position="30"/>
    </location>
</feature>
<reference evidence="2 3" key="1">
    <citation type="submission" date="2016-10" db="EMBL/GenBank/DDBJ databases">
        <authorList>
            <person name="de Groot N.N."/>
        </authorList>
    </citation>
    <scope>NUCLEOTIDE SEQUENCE [LARGE SCALE GENOMIC DNA]</scope>
    <source>
        <strain evidence="2 3">CGMCC 1.9156</strain>
    </source>
</reference>
<keyword evidence="1" id="KW-1133">Transmembrane helix</keyword>
<evidence type="ECO:0000313" key="2">
    <source>
        <dbReference type="EMBL" id="SFF56936.1"/>
    </source>
</evidence>
<dbReference type="Proteomes" id="UP000198964">
    <property type="component" value="Unassembled WGS sequence"/>
</dbReference>
<sequence length="100" mass="12072">MGKLWSLLWSKLRTKYGVVIALFVFWVGFFDEHSLLQHFQNINKLEQLAKQEVLLRNKIVSDKRKIQELRTNLTNLEKFAREEFLMKKENEDVYLIVEED</sequence>
<proteinExistence type="predicted"/>
<keyword evidence="1" id="KW-0812">Transmembrane</keyword>
<dbReference type="RefSeq" id="WP_093920825.1">
    <property type="nucleotide sequence ID" value="NZ_FONW01000009.1"/>
</dbReference>
<dbReference type="STRING" id="655355.SAMN05216283_109145"/>
<name>A0A1I2JVS8_9BACT</name>
<gene>
    <name evidence="2" type="ORF">SAMN05216283_109145</name>
</gene>
<accession>A0A1I2JVS8</accession>
<evidence type="ECO:0000313" key="3">
    <source>
        <dbReference type="Proteomes" id="UP000198964"/>
    </source>
</evidence>
<dbReference type="EMBL" id="FONW01000009">
    <property type="protein sequence ID" value="SFF56936.1"/>
    <property type="molecule type" value="Genomic_DNA"/>
</dbReference>
<dbReference type="AlphaFoldDB" id="A0A1I2JVS8"/>
<keyword evidence="3" id="KW-1185">Reference proteome</keyword>
<keyword evidence="1" id="KW-0472">Membrane</keyword>
<protein>
    <submittedName>
        <fullName evidence="2">Septum formation initiator</fullName>
    </submittedName>
</protein>